<evidence type="ECO:0000313" key="2">
    <source>
        <dbReference type="EMBL" id="OAN45493.1"/>
    </source>
</evidence>
<dbReference type="OrthoDB" id="100405at2"/>
<feature type="chain" id="PRO_5008091804" description="WD40 repeat domain-containing protein" evidence="1">
    <location>
        <begin position="28"/>
        <end position="436"/>
    </location>
</feature>
<protein>
    <recommendedName>
        <fullName evidence="4">WD40 repeat domain-containing protein</fullName>
    </recommendedName>
</protein>
<evidence type="ECO:0000313" key="3">
    <source>
        <dbReference type="Proteomes" id="UP000078287"/>
    </source>
</evidence>
<evidence type="ECO:0008006" key="4">
    <source>
        <dbReference type="Google" id="ProtNLM"/>
    </source>
</evidence>
<dbReference type="SUPFAM" id="SSF82171">
    <property type="entry name" value="DPP6 N-terminal domain-like"/>
    <property type="match status" value="1"/>
</dbReference>
<name>A0A178MAB9_9CHLR</name>
<comment type="caution">
    <text evidence="2">The sequence shown here is derived from an EMBL/GenBank/DDBJ whole genome shotgun (WGS) entry which is preliminary data.</text>
</comment>
<dbReference type="InterPro" id="IPR011042">
    <property type="entry name" value="6-blade_b-propeller_TolB-like"/>
</dbReference>
<accession>A0A178MAB9</accession>
<evidence type="ECO:0000256" key="1">
    <source>
        <dbReference type="SAM" id="SignalP"/>
    </source>
</evidence>
<organism evidence="2 3">
    <name type="scientific">Chloroflexus islandicus</name>
    <dbReference type="NCBI Taxonomy" id="1707952"/>
    <lineage>
        <taxon>Bacteria</taxon>
        <taxon>Bacillati</taxon>
        <taxon>Chloroflexota</taxon>
        <taxon>Chloroflexia</taxon>
        <taxon>Chloroflexales</taxon>
        <taxon>Chloroflexineae</taxon>
        <taxon>Chloroflexaceae</taxon>
        <taxon>Chloroflexus</taxon>
    </lineage>
</organism>
<feature type="signal peptide" evidence="1">
    <location>
        <begin position="1"/>
        <end position="27"/>
    </location>
</feature>
<dbReference type="EMBL" id="LWQS01000054">
    <property type="protein sequence ID" value="OAN45493.1"/>
    <property type="molecule type" value="Genomic_DNA"/>
</dbReference>
<sequence>MPHRSRFSAGIAALTTVIALVAAFALASGNGSAPALSVTTPALGLPNTAPAYPPPTGSVIPPCAFSAADRPNPPAPPPLAAYHFGEPRVVLRHDSAIGIAGWLPDSERLLITRLVPGRARETIDLFDPTTGELRSVGERAALAAPPIWLPATQAVAFADGERWPPELRISTEKANGTTVLSALASPWIAASPDGRYILGIAQSDAARPAQAILLDLTQALRRAIALPETPSSALAALGQQFGPEPYQAVWSPRGDQVAIFNDTGFYLLTVATNQLCTVDLGREESEAGYGQRWAFQAQWSFDGHYLAILATVGDAPVTVSYLIVIDMMAGEQKKFDLHIPLYAIVWDPSSYTLLVVVEKGVDSDSGALLHGFYLIDPLQGEALSILDNHKFIGAGHWGITWSSRSSEVVFACPLINPADQVMSEGRLCLVPVEVKQ</sequence>
<gene>
    <name evidence="2" type="ORF">A6A03_14580</name>
</gene>
<keyword evidence="1" id="KW-0732">Signal</keyword>
<keyword evidence="3" id="KW-1185">Reference proteome</keyword>
<dbReference type="RefSeq" id="WP_066787566.1">
    <property type="nucleotide sequence ID" value="NZ_LWQS01000054.1"/>
</dbReference>
<reference evidence="2 3" key="1">
    <citation type="submission" date="2016-04" db="EMBL/GenBank/DDBJ databases">
        <title>Chloroflexus islandicus sp. nov., a thermophilic filamentous anoxygenic phototrophic bacterium from geyser Strokkur (Iceland).</title>
        <authorList>
            <person name="Gaisin V.A."/>
            <person name="Kalashnikov A.M."/>
            <person name="Sukhacheva M.V."/>
            <person name="Grouzdev D.S."/>
            <person name="Ivanov T.M."/>
            <person name="Kuznetsov B."/>
            <person name="Gorlenko V.M."/>
        </authorList>
    </citation>
    <scope>NUCLEOTIDE SEQUENCE [LARGE SCALE GENOMIC DNA]</scope>
    <source>
        <strain evidence="3">isl-2</strain>
    </source>
</reference>
<dbReference type="Gene3D" id="2.120.10.30">
    <property type="entry name" value="TolB, C-terminal domain"/>
    <property type="match status" value="1"/>
</dbReference>
<dbReference type="AlphaFoldDB" id="A0A178MAB9"/>
<dbReference type="Proteomes" id="UP000078287">
    <property type="component" value="Unassembled WGS sequence"/>
</dbReference>
<proteinExistence type="predicted"/>